<reference evidence="9" key="1">
    <citation type="submission" date="2023-08" db="EMBL/GenBank/DDBJ databases">
        <authorList>
            <person name="Chen Y."/>
            <person name="Shah S."/>
            <person name="Dougan E. K."/>
            <person name="Thang M."/>
            <person name="Chan C."/>
        </authorList>
    </citation>
    <scope>NUCLEOTIDE SEQUENCE</scope>
</reference>
<feature type="transmembrane region" description="Helical" evidence="7">
    <location>
        <begin position="6"/>
        <end position="26"/>
    </location>
</feature>
<keyword evidence="5 7" id="KW-1133">Transmembrane helix</keyword>
<feature type="transmembrane region" description="Helical" evidence="7">
    <location>
        <begin position="130"/>
        <end position="147"/>
    </location>
</feature>
<evidence type="ECO:0000256" key="6">
    <source>
        <dbReference type="ARBA" id="ARBA00023136"/>
    </source>
</evidence>
<comment type="similarity">
    <text evidence="2">Belongs to the Ca(2+):cation antiporter (CaCA) (TC 2.A.19) family. SLC24A subfamily.</text>
</comment>
<evidence type="ECO:0000256" key="1">
    <source>
        <dbReference type="ARBA" id="ARBA00004141"/>
    </source>
</evidence>
<feature type="transmembrane region" description="Helical" evidence="7">
    <location>
        <begin position="71"/>
        <end position="95"/>
    </location>
</feature>
<dbReference type="InterPro" id="IPR044880">
    <property type="entry name" value="NCX_ion-bd_dom_sf"/>
</dbReference>
<evidence type="ECO:0000256" key="4">
    <source>
        <dbReference type="ARBA" id="ARBA00022692"/>
    </source>
</evidence>
<dbReference type="Proteomes" id="UP001178507">
    <property type="component" value="Unassembled WGS sequence"/>
</dbReference>
<keyword evidence="6 7" id="KW-0472">Membrane</keyword>
<feature type="transmembrane region" description="Helical" evidence="7">
    <location>
        <begin position="268"/>
        <end position="289"/>
    </location>
</feature>
<dbReference type="InterPro" id="IPR004837">
    <property type="entry name" value="NaCa_Exmemb"/>
</dbReference>
<proteinExistence type="inferred from homology"/>
<dbReference type="AlphaFoldDB" id="A0AA36IS39"/>
<evidence type="ECO:0000256" key="5">
    <source>
        <dbReference type="ARBA" id="ARBA00022989"/>
    </source>
</evidence>
<dbReference type="Gene3D" id="6.10.280.80">
    <property type="entry name" value="NCX, peripheral helical region"/>
    <property type="match status" value="1"/>
</dbReference>
<feature type="transmembrane region" description="Helical" evidence="7">
    <location>
        <begin position="33"/>
        <end position="51"/>
    </location>
</feature>
<evidence type="ECO:0000259" key="8">
    <source>
        <dbReference type="Pfam" id="PF01699"/>
    </source>
</evidence>
<sequence length="315" mass="31089">MDLIVNSYLLVAAGLAALFVGGELLVRGAVAAALRLGISAFVVGVVVVGFGTSMPELLVSVRAALAGTPAIALGNVIGSNIANILLIAGIGIAIAPVAALDRANRTDVIVMLVAGLAATGLLFFDTIGRAIGLGLLVLLAVYLGNAVRSDSDAGAATEQPVAGSGAAAVPVIALLLVGGLALLFAGAEMLINGATAIARGLGISEAVIGLTIVAVGTSLPELATTLVAAIRRQGDVAIGNVIGSNIFNIFGILGATALVVPIPAAGVLAPGDALMLGLATAVFAALLLSGRTIGRVWGIALLATYAGYTAWLFWT</sequence>
<accession>A0AA36IS39</accession>
<protein>
    <recommendedName>
        <fullName evidence="8">Sodium/calcium exchanger membrane region domain-containing protein</fullName>
    </recommendedName>
</protein>
<evidence type="ECO:0000256" key="2">
    <source>
        <dbReference type="ARBA" id="ARBA00005364"/>
    </source>
</evidence>
<feature type="transmembrane region" description="Helical" evidence="7">
    <location>
        <begin position="296"/>
        <end position="314"/>
    </location>
</feature>
<feature type="transmembrane region" description="Helical" evidence="7">
    <location>
        <begin position="242"/>
        <end position="262"/>
    </location>
</feature>
<dbReference type="PANTHER" id="PTHR10846:SF8">
    <property type="entry name" value="INNER MEMBRANE PROTEIN YRBG"/>
    <property type="match status" value="1"/>
</dbReference>
<evidence type="ECO:0000313" key="9">
    <source>
        <dbReference type="EMBL" id="CAJ1391663.1"/>
    </source>
</evidence>
<keyword evidence="10" id="KW-1185">Reference proteome</keyword>
<gene>
    <name evidence="9" type="ORF">EVOR1521_LOCUS16927</name>
</gene>
<dbReference type="GO" id="GO:0008273">
    <property type="term" value="F:calcium, potassium:sodium antiporter activity"/>
    <property type="evidence" value="ECO:0007669"/>
    <property type="project" value="TreeGrafter"/>
</dbReference>
<feature type="domain" description="Sodium/calcium exchanger membrane region" evidence="8">
    <location>
        <begin position="7"/>
        <end position="143"/>
    </location>
</feature>
<evidence type="ECO:0000256" key="7">
    <source>
        <dbReference type="SAM" id="Phobius"/>
    </source>
</evidence>
<dbReference type="EMBL" id="CAUJNA010002223">
    <property type="protein sequence ID" value="CAJ1391663.1"/>
    <property type="molecule type" value="Genomic_DNA"/>
</dbReference>
<name>A0AA36IS39_9DINO</name>
<dbReference type="GO" id="GO:0006874">
    <property type="term" value="P:intracellular calcium ion homeostasis"/>
    <property type="evidence" value="ECO:0007669"/>
    <property type="project" value="TreeGrafter"/>
</dbReference>
<feature type="transmembrane region" description="Helical" evidence="7">
    <location>
        <begin position="107"/>
        <end position="124"/>
    </location>
</feature>
<evidence type="ECO:0000256" key="3">
    <source>
        <dbReference type="ARBA" id="ARBA00022449"/>
    </source>
</evidence>
<dbReference type="Pfam" id="PF01699">
    <property type="entry name" value="Na_Ca_ex"/>
    <property type="match status" value="2"/>
</dbReference>
<evidence type="ECO:0000313" key="10">
    <source>
        <dbReference type="Proteomes" id="UP001178507"/>
    </source>
</evidence>
<comment type="caution">
    <text evidence="9">The sequence shown here is derived from an EMBL/GenBank/DDBJ whole genome shotgun (WGS) entry which is preliminary data.</text>
</comment>
<feature type="transmembrane region" description="Helical" evidence="7">
    <location>
        <begin position="167"/>
        <end position="187"/>
    </location>
</feature>
<dbReference type="NCBIfam" id="TIGR00367">
    <property type="entry name" value="calcium/sodium antiporter"/>
    <property type="match status" value="1"/>
</dbReference>
<dbReference type="GO" id="GO:0005886">
    <property type="term" value="C:plasma membrane"/>
    <property type="evidence" value="ECO:0007669"/>
    <property type="project" value="TreeGrafter"/>
</dbReference>
<keyword evidence="4 7" id="KW-0812">Transmembrane</keyword>
<dbReference type="Gene3D" id="1.20.1420.30">
    <property type="entry name" value="NCX, central ion-binding region"/>
    <property type="match status" value="1"/>
</dbReference>
<organism evidence="9 10">
    <name type="scientific">Effrenium voratum</name>
    <dbReference type="NCBI Taxonomy" id="2562239"/>
    <lineage>
        <taxon>Eukaryota</taxon>
        <taxon>Sar</taxon>
        <taxon>Alveolata</taxon>
        <taxon>Dinophyceae</taxon>
        <taxon>Suessiales</taxon>
        <taxon>Symbiodiniaceae</taxon>
        <taxon>Effrenium</taxon>
    </lineage>
</organism>
<comment type="subcellular location">
    <subcellularLocation>
        <location evidence="1">Membrane</location>
        <topology evidence="1">Multi-pass membrane protein</topology>
    </subcellularLocation>
</comment>
<feature type="transmembrane region" description="Helical" evidence="7">
    <location>
        <begin position="207"/>
        <end position="230"/>
    </location>
</feature>
<dbReference type="GO" id="GO:0005262">
    <property type="term" value="F:calcium channel activity"/>
    <property type="evidence" value="ECO:0007669"/>
    <property type="project" value="TreeGrafter"/>
</dbReference>
<dbReference type="PANTHER" id="PTHR10846">
    <property type="entry name" value="SODIUM/POTASSIUM/CALCIUM EXCHANGER"/>
    <property type="match status" value="1"/>
</dbReference>
<keyword evidence="3" id="KW-0050">Antiport</keyword>
<dbReference type="InterPro" id="IPR004481">
    <property type="entry name" value="K/Na/Ca-exchanger"/>
</dbReference>
<feature type="domain" description="Sodium/calcium exchanger membrane region" evidence="8">
    <location>
        <begin position="173"/>
        <end position="314"/>
    </location>
</feature>
<keyword evidence="3" id="KW-0813">Transport</keyword>